<feature type="region of interest" description="Disordered" evidence="1">
    <location>
        <begin position="13"/>
        <end position="95"/>
    </location>
</feature>
<feature type="region of interest" description="Disordered" evidence="1">
    <location>
        <begin position="253"/>
        <end position="287"/>
    </location>
</feature>
<comment type="caution">
    <text evidence="2">The sequence shown here is derived from an EMBL/GenBank/DDBJ whole genome shotgun (WGS) entry which is preliminary data.</text>
</comment>
<accession>A0A8G2CNK3</accession>
<proteinExistence type="predicted"/>
<reference evidence="2 3" key="1">
    <citation type="submission" date="2017-01" db="EMBL/GenBank/DDBJ databases">
        <authorList>
            <person name="Varghese N."/>
            <person name="Submissions S."/>
        </authorList>
    </citation>
    <scope>NUCLEOTIDE SEQUENCE [LARGE SCALE GENOMIC DNA]</scope>
    <source>
        <strain evidence="2 3">ATCC 35905</strain>
    </source>
</reference>
<feature type="compositionally biased region" description="Low complexity" evidence="1">
    <location>
        <begin position="175"/>
        <end position="190"/>
    </location>
</feature>
<keyword evidence="3" id="KW-1185">Reference proteome</keyword>
<protein>
    <submittedName>
        <fullName evidence="2">Uncharacterized protein</fullName>
    </submittedName>
</protein>
<dbReference type="AlphaFoldDB" id="A0A8G2CNK3"/>
<gene>
    <name evidence="2" type="ORF">SAMN05421828_11945</name>
</gene>
<organism evidence="2 3">
    <name type="scientific">Acidiphilium rubrum</name>
    <dbReference type="NCBI Taxonomy" id="526"/>
    <lineage>
        <taxon>Bacteria</taxon>
        <taxon>Pseudomonadati</taxon>
        <taxon>Pseudomonadota</taxon>
        <taxon>Alphaproteobacteria</taxon>
        <taxon>Acetobacterales</taxon>
        <taxon>Acidocellaceae</taxon>
        <taxon>Acidiphilium</taxon>
    </lineage>
</organism>
<dbReference type="EMBL" id="FTNE01000019">
    <property type="protein sequence ID" value="SIR21150.1"/>
    <property type="molecule type" value="Genomic_DNA"/>
</dbReference>
<feature type="region of interest" description="Disordered" evidence="1">
    <location>
        <begin position="118"/>
        <end position="233"/>
    </location>
</feature>
<evidence type="ECO:0000256" key="1">
    <source>
        <dbReference type="SAM" id="MobiDB-lite"/>
    </source>
</evidence>
<feature type="compositionally biased region" description="Basic residues" evidence="1">
    <location>
        <begin position="80"/>
        <end position="93"/>
    </location>
</feature>
<name>A0A8G2CNK3_ACIRU</name>
<feature type="compositionally biased region" description="Basic residues" evidence="1">
    <location>
        <begin position="20"/>
        <end position="30"/>
    </location>
</feature>
<sequence>MRRWLAGFLQSTRHDWSSRRNQRSHPHRRRETGAGGDPARTRAIGSIPRRGGARRAGRRCPAKDDWSVQPDAVGCVTSQGRHRRSSKGRRTRDRVKNVGAAIQRRCAEGAEYRPIGGRCRHHGWPRRYSYHCSNRTGGGRGRCERSQTSRKPRVSSRQNESQARHGARARQQLGATSDARAPARNAAGRRNTADRDATNSTADNAPNADCRRSTASTSNDRAGRDRQPTSIQNRSERLKPYRIGPAYASRIREASGDSRGARRGPWTSGRCPRRRTERPKHVAGGTGAHYAAAIGRRSWQFDPGNPYAGQSTR</sequence>
<feature type="compositionally biased region" description="Basic residues" evidence="1">
    <location>
        <begin position="51"/>
        <end position="60"/>
    </location>
</feature>
<dbReference type="Proteomes" id="UP000186308">
    <property type="component" value="Unassembled WGS sequence"/>
</dbReference>
<evidence type="ECO:0000313" key="2">
    <source>
        <dbReference type="EMBL" id="SIR21150.1"/>
    </source>
</evidence>
<evidence type="ECO:0000313" key="3">
    <source>
        <dbReference type="Proteomes" id="UP000186308"/>
    </source>
</evidence>
<feature type="compositionally biased region" description="Basic residues" evidence="1">
    <location>
        <begin position="118"/>
        <end position="129"/>
    </location>
</feature>